<reference evidence="10 11" key="1">
    <citation type="journal article" date="2012" name="J. Bacteriol.">
        <title>Genome Sequence of n-Alkane-Degrading Hydrocarboniphaga effusa Strain AP103T (ATCC BAA-332T).</title>
        <authorList>
            <person name="Chang H.K."/>
            <person name="Zylstra G.J."/>
            <person name="Chae J.C."/>
        </authorList>
    </citation>
    <scope>NUCLEOTIDE SEQUENCE [LARGE SCALE GENOMIC DNA]</scope>
    <source>
        <strain evidence="10 11">AP103</strain>
    </source>
</reference>
<feature type="transmembrane region" description="Helical" evidence="8">
    <location>
        <begin position="37"/>
        <end position="60"/>
    </location>
</feature>
<dbReference type="Pfam" id="PF02472">
    <property type="entry name" value="ExbD"/>
    <property type="match status" value="1"/>
</dbReference>
<keyword evidence="11" id="KW-1185">Reference proteome</keyword>
<evidence type="ECO:0000313" key="10">
    <source>
        <dbReference type="EMBL" id="EIT70211.1"/>
    </source>
</evidence>
<evidence type="ECO:0008006" key="12">
    <source>
        <dbReference type="Google" id="ProtNLM"/>
    </source>
</evidence>
<dbReference type="EMBL" id="AKGD01000001">
    <property type="protein sequence ID" value="EIT70024.1"/>
    <property type="molecule type" value="Genomic_DNA"/>
</dbReference>
<evidence type="ECO:0000256" key="6">
    <source>
        <dbReference type="ARBA" id="ARBA00023136"/>
    </source>
</evidence>
<name>I8I2Q4_9GAMM</name>
<comment type="caution">
    <text evidence="10">The sequence shown here is derived from an EMBL/GenBank/DDBJ whole genome shotgun (WGS) entry which is preliminary data.</text>
</comment>
<evidence type="ECO:0000256" key="4">
    <source>
        <dbReference type="ARBA" id="ARBA00022692"/>
    </source>
</evidence>
<evidence type="ECO:0000256" key="3">
    <source>
        <dbReference type="ARBA" id="ARBA00022475"/>
    </source>
</evidence>
<dbReference type="OrthoDB" id="9150865at2"/>
<sequence>MTTPVLLEEEDQAPRKARRTRRLERHLKRGGNEELNIVSMIDVFAVLVFFLLVSSSIAAARLNVLSLNLPSNDQATPPEKLPLQLTVSLLPGAMVVSDRNGAIRKLDNTPAGYNIQALSEVLVETKKAAPSENSLTLLVAPDVPYDDVVKVMDAARLTPAEARNLGLPRELYPLISLGDAQGTTPVSPGATP</sequence>
<dbReference type="GO" id="GO:0015031">
    <property type="term" value="P:protein transport"/>
    <property type="evidence" value="ECO:0007669"/>
    <property type="project" value="UniProtKB-KW"/>
</dbReference>
<keyword evidence="6 8" id="KW-0472">Membrane</keyword>
<comment type="similarity">
    <text evidence="2 7">Belongs to the ExbD/TolR family.</text>
</comment>
<keyword evidence="5 8" id="KW-1133">Transmembrane helix</keyword>
<keyword evidence="4 7" id="KW-0812">Transmembrane</keyword>
<organism evidence="10 11">
    <name type="scientific">Hydrocarboniphaga effusa AP103</name>
    <dbReference type="NCBI Taxonomy" id="1172194"/>
    <lineage>
        <taxon>Bacteria</taxon>
        <taxon>Pseudomonadati</taxon>
        <taxon>Pseudomonadota</taxon>
        <taxon>Gammaproteobacteria</taxon>
        <taxon>Nevskiales</taxon>
        <taxon>Nevskiaceae</taxon>
        <taxon>Hydrocarboniphaga</taxon>
    </lineage>
</organism>
<keyword evidence="7" id="KW-0813">Transport</keyword>
<comment type="subcellular location">
    <subcellularLocation>
        <location evidence="1">Cell membrane</location>
        <topology evidence="1">Single-pass membrane protein</topology>
    </subcellularLocation>
    <subcellularLocation>
        <location evidence="7">Cell membrane</location>
        <topology evidence="7">Single-pass type II membrane protein</topology>
    </subcellularLocation>
</comment>
<reference evidence="10" key="2">
    <citation type="submission" date="2012-05" db="EMBL/GenBank/DDBJ databases">
        <authorList>
            <person name="Park J.-H."/>
            <person name="Zylstra G.J."/>
            <person name="Chae J.-C."/>
        </authorList>
    </citation>
    <scope>NUCLEOTIDE SEQUENCE</scope>
    <source>
        <strain evidence="10">AP103</strain>
    </source>
</reference>
<protein>
    <recommendedName>
        <fullName evidence="12">Biopolymer transporter ExbD</fullName>
    </recommendedName>
</protein>
<evidence type="ECO:0000313" key="9">
    <source>
        <dbReference type="EMBL" id="EIT70024.1"/>
    </source>
</evidence>
<evidence type="ECO:0000256" key="2">
    <source>
        <dbReference type="ARBA" id="ARBA00005811"/>
    </source>
</evidence>
<evidence type="ECO:0000256" key="1">
    <source>
        <dbReference type="ARBA" id="ARBA00004162"/>
    </source>
</evidence>
<evidence type="ECO:0000256" key="5">
    <source>
        <dbReference type="ARBA" id="ARBA00022989"/>
    </source>
</evidence>
<dbReference type="STRING" id="1172194.WQQ_01610"/>
<evidence type="ECO:0000256" key="8">
    <source>
        <dbReference type="SAM" id="Phobius"/>
    </source>
</evidence>
<evidence type="ECO:0000256" key="7">
    <source>
        <dbReference type="RuleBase" id="RU003879"/>
    </source>
</evidence>
<dbReference type="PANTHER" id="PTHR30558">
    <property type="entry name" value="EXBD MEMBRANE COMPONENT OF PMF-DRIVEN MACROMOLECULE IMPORT SYSTEM"/>
    <property type="match status" value="1"/>
</dbReference>
<dbReference type="Proteomes" id="UP000003704">
    <property type="component" value="Unassembled WGS sequence"/>
</dbReference>
<accession>I8I2Q4</accession>
<keyword evidence="3" id="KW-1003">Cell membrane</keyword>
<dbReference type="GO" id="GO:0022857">
    <property type="term" value="F:transmembrane transporter activity"/>
    <property type="evidence" value="ECO:0007669"/>
    <property type="project" value="InterPro"/>
</dbReference>
<dbReference type="RefSeq" id="WP_007183307.1">
    <property type="nucleotide sequence ID" value="NZ_AKGD01000001.1"/>
</dbReference>
<keyword evidence="7" id="KW-0653">Protein transport</keyword>
<gene>
    <name evidence="9" type="ORF">WQQ_01610</name>
    <name evidence="10" type="ORF">WQQ_03480</name>
</gene>
<proteinExistence type="inferred from homology"/>
<dbReference type="AlphaFoldDB" id="I8I2Q4"/>
<dbReference type="GO" id="GO:0005886">
    <property type="term" value="C:plasma membrane"/>
    <property type="evidence" value="ECO:0007669"/>
    <property type="project" value="UniProtKB-SubCell"/>
</dbReference>
<evidence type="ECO:0000313" key="11">
    <source>
        <dbReference type="Proteomes" id="UP000003704"/>
    </source>
</evidence>
<dbReference type="EMBL" id="AKGD01000001">
    <property type="protein sequence ID" value="EIT70211.1"/>
    <property type="molecule type" value="Genomic_DNA"/>
</dbReference>
<dbReference type="InterPro" id="IPR003400">
    <property type="entry name" value="ExbD"/>
</dbReference>